<feature type="compositionally biased region" description="Acidic residues" evidence="1">
    <location>
        <begin position="118"/>
        <end position="148"/>
    </location>
</feature>
<organism evidence="2 3">
    <name type="scientific">Microthlaspi erraticum</name>
    <dbReference type="NCBI Taxonomy" id="1685480"/>
    <lineage>
        <taxon>Eukaryota</taxon>
        <taxon>Viridiplantae</taxon>
        <taxon>Streptophyta</taxon>
        <taxon>Embryophyta</taxon>
        <taxon>Tracheophyta</taxon>
        <taxon>Spermatophyta</taxon>
        <taxon>Magnoliopsida</taxon>
        <taxon>eudicotyledons</taxon>
        <taxon>Gunneridae</taxon>
        <taxon>Pentapetalae</taxon>
        <taxon>rosids</taxon>
        <taxon>malvids</taxon>
        <taxon>Brassicales</taxon>
        <taxon>Brassicaceae</taxon>
        <taxon>Coluteocarpeae</taxon>
        <taxon>Microthlaspi</taxon>
    </lineage>
</organism>
<gene>
    <name evidence="2" type="ORF">MERR_LOCUS23019</name>
</gene>
<dbReference type="Proteomes" id="UP000467841">
    <property type="component" value="Unassembled WGS sequence"/>
</dbReference>
<keyword evidence="3" id="KW-1185">Reference proteome</keyword>
<dbReference type="OrthoDB" id="2160613at2759"/>
<dbReference type="EMBL" id="CACVBM020001162">
    <property type="protein sequence ID" value="CAA7035784.1"/>
    <property type="molecule type" value="Genomic_DNA"/>
</dbReference>
<feature type="compositionally biased region" description="Acidic residues" evidence="1">
    <location>
        <begin position="57"/>
        <end position="68"/>
    </location>
</feature>
<feature type="region of interest" description="Disordered" evidence="1">
    <location>
        <begin position="192"/>
        <end position="217"/>
    </location>
</feature>
<feature type="compositionally biased region" description="Basic and acidic residues" evidence="1">
    <location>
        <begin position="82"/>
        <end position="91"/>
    </location>
</feature>
<evidence type="ECO:0000313" key="3">
    <source>
        <dbReference type="Proteomes" id="UP000467841"/>
    </source>
</evidence>
<evidence type="ECO:0000256" key="1">
    <source>
        <dbReference type="SAM" id="MobiDB-lite"/>
    </source>
</evidence>
<reference evidence="2" key="1">
    <citation type="submission" date="2020-01" db="EMBL/GenBank/DDBJ databases">
        <authorList>
            <person name="Mishra B."/>
        </authorList>
    </citation>
    <scope>NUCLEOTIDE SEQUENCE [LARGE SCALE GENOMIC DNA]</scope>
</reference>
<sequence>MDVEENERPESEDEDDDDDDEEDEEEEEDDPGSCEIDGEERPNGMSNGNCEKLEGVLESEADEEETETETGRQSNGVSEHANGLRDEHLNMDDEENLDSEEEEKYEEDGFLIDATLDINEEDEGEGAEEVDEGEEDDGEGAEEVDNDEGNLMVQPRNWVQRVRNGEIDGPEEVAEAGREPNWMSDVVANGFQNVDDEENDDSEDEEVEYEDGRRRGG</sequence>
<accession>A0A6D2J738</accession>
<feature type="compositionally biased region" description="Acidic residues" evidence="1">
    <location>
        <begin position="194"/>
        <end position="209"/>
    </location>
</feature>
<feature type="compositionally biased region" description="Acidic residues" evidence="1">
    <location>
        <begin position="92"/>
        <end position="110"/>
    </location>
</feature>
<name>A0A6D2J738_9BRAS</name>
<feature type="compositionally biased region" description="Acidic residues" evidence="1">
    <location>
        <begin position="1"/>
        <end position="38"/>
    </location>
</feature>
<dbReference type="AlphaFoldDB" id="A0A6D2J738"/>
<evidence type="ECO:0000313" key="2">
    <source>
        <dbReference type="EMBL" id="CAA7035784.1"/>
    </source>
</evidence>
<protein>
    <submittedName>
        <fullName evidence="2">Uncharacterized protein</fullName>
    </submittedName>
</protein>
<feature type="region of interest" description="Disordered" evidence="1">
    <location>
        <begin position="1"/>
        <end position="153"/>
    </location>
</feature>
<comment type="caution">
    <text evidence="2">The sequence shown here is derived from an EMBL/GenBank/DDBJ whole genome shotgun (WGS) entry which is preliminary data.</text>
</comment>
<proteinExistence type="predicted"/>